<name>A0A744DGC4_SALER</name>
<evidence type="ECO:0000313" key="2">
    <source>
        <dbReference type="EMBL" id="HAF2462749.1"/>
    </source>
</evidence>
<gene>
    <name evidence="1" type="ORF">G8N45_000236</name>
    <name evidence="3" type="ORF">G8N59_000236</name>
    <name evidence="4" type="ORF">G8N66_000236</name>
    <name evidence="5" type="ORF">G8N89_000236</name>
    <name evidence="2" type="ORF">G8O02_000916</name>
    <name evidence="6" type="ORF">G9E84_000236</name>
</gene>
<accession>A0A744DGC4</accession>
<dbReference type="EMBL" id="DAAVUH010000001">
    <property type="protein sequence ID" value="HAF5661893.1"/>
    <property type="molecule type" value="Genomic_DNA"/>
</dbReference>
<evidence type="ECO:0000313" key="6">
    <source>
        <dbReference type="EMBL" id="HAF5971464.1"/>
    </source>
</evidence>
<proteinExistence type="predicted"/>
<reference evidence="2" key="1">
    <citation type="journal article" date="2018" name="Genome Biol.">
        <title>SKESA: strategic k-mer extension for scrupulous assemblies.</title>
        <authorList>
            <person name="Souvorov A."/>
            <person name="Agarwala R."/>
            <person name="Lipman D.J."/>
        </authorList>
    </citation>
    <scope>NUCLEOTIDE SEQUENCE</scope>
    <source>
        <strain evidence="3">MA.126 SEB-6</strain>
        <strain evidence="5">MA.132 KAW-3</strain>
        <strain evidence="2">MA.133 KAW-9</strain>
        <strain evidence="1">MA.134 KAK-3</strain>
        <strain evidence="4">MA.135 KAW-10</strain>
        <strain evidence="6">MA.AU142 KAW-22</strain>
    </source>
</reference>
<evidence type="ECO:0000313" key="5">
    <source>
        <dbReference type="EMBL" id="HAF5661893.1"/>
    </source>
</evidence>
<dbReference type="EMBL" id="DAAUMB010000001">
    <property type="protein sequence ID" value="HAF1425800.1"/>
    <property type="molecule type" value="Genomic_DNA"/>
</dbReference>
<dbReference type="EMBL" id="DAAURI010000001">
    <property type="protein sequence ID" value="HAF2665448.1"/>
    <property type="molecule type" value="Genomic_DNA"/>
</dbReference>
<protein>
    <submittedName>
        <fullName evidence="2">Ash family protein</fullName>
    </submittedName>
</protein>
<evidence type="ECO:0000313" key="3">
    <source>
        <dbReference type="EMBL" id="HAF2633511.1"/>
    </source>
</evidence>
<reference evidence="2" key="2">
    <citation type="submission" date="2020-02" db="EMBL/GenBank/DDBJ databases">
        <authorList>
            <consortium name="NCBI Pathogen Detection Project"/>
        </authorList>
    </citation>
    <scope>NUCLEOTIDE SEQUENCE</scope>
    <source>
        <strain evidence="3">MA.126 SEB-6</strain>
        <strain evidence="5">MA.132 KAW-3</strain>
        <strain evidence="2">MA.133 KAW-9</strain>
        <strain evidence="1">MA.134 KAK-3</strain>
        <strain evidence="4">MA.135 KAW-10</strain>
        <strain evidence="6">MA.AU142 KAW-22</strain>
    </source>
</reference>
<dbReference type="EMBL" id="DAAVRJ010000001">
    <property type="protein sequence ID" value="HAF5971464.1"/>
    <property type="molecule type" value="Genomic_DNA"/>
</dbReference>
<evidence type="ECO:0000313" key="4">
    <source>
        <dbReference type="EMBL" id="HAF2665448.1"/>
    </source>
</evidence>
<comment type="caution">
    <text evidence="2">The sequence shown here is derived from an EMBL/GenBank/DDBJ whole genome shotgun (WGS) entry which is preliminary data.</text>
</comment>
<dbReference type="EMBL" id="DAAURX010000002">
    <property type="protein sequence ID" value="HAF2462749.1"/>
    <property type="molecule type" value="Genomic_DNA"/>
</dbReference>
<sequence>MTRFASFLCRSPSYISMVGRAEAPQGAPVSSKAGKTNSVRFHHPQDWSLRWWFN</sequence>
<dbReference type="AlphaFoldDB" id="A0A744DGC4"/>
<organism evidence="2">
    <name type="scientific">Salmonella enterica</name>
    <name type="common">Salmonella choleraesuis</name>
    <dbReference type="NCBI Taxonomy" id="28901"/>
    <lineage>
        <taxon>Bacteria</taxon>
        <taxon>Pseudomonadati</taxon>
        <taxon>Pseudomonadota</taxon>
        <taxon>Gammaproteobacteria</taxon>
        <taxon>Enterobacterales</taxon>
        <taxon>Enterobacteriaceae</taxon>
        <taxon>Salmonella</taxon>
    </lineage>
</organism>
<evidence type="ECO:0000313" key="1">
    <source>
        <dbReference type="EMBL" id="HAF1425800.1"/>
    </source>
</evidence>
<dbReference type="EMBL" id="DAAURQ010000001">
    <property type="protein sequence ID" value="HAF2633511.1"/>
    <property type="molecule type" value="Genomic_DNA"/>
</dbReference>